<evidence type="ECO:0000256" key="10">
    <source>
        <dbReference type="SAM" id="MobiDB-lite"/>
    </source>
</evidence>
<evidence type="ECO:0000313" key="11">
    <source>
        <dbReference type="EMBL" id="AJK93581.1"/>
    </source>
</evidence>
<dbReference type="GO" id="GO:0000454">
    <property type="term" value="P:snoRNA guided rRNA pseudouridine synthesis"/>
    <property type="evidence" value="ECO:0007669"/>
    <property type="project" value="TreeGrafter"/>
</dbReference>
<evidence type="ECO:0000256" key="1">
    <source>
        <dbReference type="ARBA" id="ARBA00004604"/>
    </source>
</evidence>
<dbReference type="InterPro" id="IPR038664">
    <property type="entry name" value="Gar1/Naf1_Cbf5-bd_sf"/>
</dbReference>
<dbReference type="GO" id="GO:0034513">
    <property type="term" value="F:box H/ACA snoRNA binding"/>
    <property type="evidence" value="ECO:0007669"/>
    <property type="project" value="TreeGrafter"/>
</dbReference>
<evidence type="ECO:0000256" key="2">
    <source>
        <dbReference type="ARBA" id="ARBA00022517"/>
    </source>
</evidence>
<evidence type="ECO:0000256" key="4">
    <source>
        <dbReference type="ARBA" id="ARBA00022884"/>
    </source>
</evidence>
<comment type="function">
    <text evidence="8">Required for ribosome biogenesis. Part of a complex which catalyzes pseudouridylation of rRNA. This involves the isomerization of uridine such that the ribose is subsequently attached to C5, instead of the normal N1. Pseudouridine ('psi') residues may serve to stabilize the conformation of rRNAs.</text>
</comment>
<evidence type="ECO:0000256" key="6">
    <source>
        <dbReference type="ARBA" id="ARBA00023274"/>
    </source>
</evidence>
<sequence>MRPPRGGGSFRGRGDRGGGGRRGSFGGGRFGGGGGRFGGGGGRFGPRDDGPPSEVVEVSTFVHACEGEAVTKLTQDKIPHFNAPIYLQNMTQIGKVEEIFGPINESYFSVKMMEGIVATSYSAGDKFYINPLKLLPLARFLPQPKGASGARGGRGGGFGGRGGGRGGRGGGFSRGRGGPSRGRGPPRGRGGFRGGRGGRF</sequence>
<feature type="compositionally biased region" description="Gly residues" evidence="10">
    <location>
        <begin position="1"/>
        <end position="11"/>
    </location>
</feature>
<keyword evidence="4 9" id="KW-0694">RNA-binding</keyword>
<dbReference type="Gene3D" id="2.40.10.230">
    <property type="entry name" value="Probable tRNA pseudouridine synthase domain"/>
    <property type="match status" value="1"/>
</dbReference>
<reference evidence="11" key="1">
    <citation type="submission" date="2014-10" db="EMBL/GenBank/DDBJ databases">
        <title>Suaeda asparagoides genes responsive to salt stress.</title>
        <authorList>
            <person name="Chung E."/>
            <person name="Ayarpadikannan S."/>
            <person name="Lee J.-H."/>
        </authorList>
    </citation>
    <scope>NUCLEOTIDE SEQUENCE</scope>
</reference>
<keyword evidence="2 9" id="KW-0690">Ribosome biogenesis</keyword>
<dbReference type="SUPFAM" id="SSF50447">
    <property type="entry name" value="Translation proteins"/>
    <property type="match status" value="1"/>
</dbReference>
<accession>A0A0C5AWH5</accession>
<comment type="subcellular location">
    <subcellularLocation>
        <location evidence="1 9">Nucleus</location>
        <location evidence="1 9">Nucleolus</location>
    </subcellularLocation>
</comment>
<dbReference type="Pfam" id="PF04410">
    <property type="entry name" value="Gar1"/>
    <property type="match status" value="1"/>
</dbReference>
<evidence type="ECO:0000256" key="7">
    <source>
        <dbReference type="ARBA" id="ARBA00038293"/>
    </source>
</evidence>
<feature type="region of interest" description="Disordered" evidence="10">
    <location>
        <begin position="1"/>
        <end position="53"/>
    </location>
</feature>
<dbReference type="EMBL" id="KP006445">
    <property type="protein sequence ID" value="AJK93581.1"/>
    <property type="molecule type" value="mRNA"/>
</dbReference>
<comment type="function">
    <text evidence="9">Required for ribosome biogenesis. Part of a complex which catalyzes pseudouridylation of rRNA. This involves the isomerization of uridine such that the ribose is subsequently attached to C5, instead of the normal N1. Pseudouridine ("psi") residues may serve to stabilize the conformation of rRNAs.</text>
</comment>
<keyword evidence="6 9" id="KW-0687">Ribonucleoprotein</keyword>
<evidence type="ECO:0000256" key="9">
    <source>
        <dbReference type="RuleBase" id="RU364004"/>
    </source>
</evidence>
<evidence type="ECO:0000256" key="8">
    <source>
        <dbReference type="ARBA" id="ARBA00059623"/>
    </source>
</evidence>
<organism evidence="11">
    <name type="scientific">Suaeda glauca</name>
    <dbReference type="NCBI Taxonomy" id="397272"/>
    <lineage>
        <taxon>Eukaryota</taxon>
        <taxon>Viridiplantae</taxon>
        <taxon>Streptophyta</taxon>
        <taxon>Embryophyta</taxon>
        <taxon>Tracheophyta</taxon>
        <taxon>Spermatophyta</taxon>
        <taxon>Magnoliopsida</taxon>
        <taxon>eudicotyledons</taxon>
        <taxon>Gunneridae</taxon>
        <taxon>Pentapetalae</taxon>
        <taxon>Caryophyllales</taxon>
        <taxon>Chenopodiaceae</taxon>
        <taxon>Suaedoideae</taxon>
        <taxon>Suaeda</taxon>
    </lineage>
</organism>
<dbReference type="FunFam" id="2.40.10.230:FF:000001">
    <property type="entry name" value="H/ACA ribonucleoprotein complex subunit"/>
    <property type="match status" value="1"/>
</dbReference>
<comment type="similarity">
    <text evidence="7 9">Belongs to the GAR1 family.</text>
</comment>
<dbReference type="GO" id="GO:0031429">
    <property type="term" value="C:box H/ACA snoRNP complex"/>
    <property type="evidence" value="ECO:0007669"/>
    <property type="project" value="TreeGrafter"/>
</dbReference>
<feature type="compositionally biased region" description="Gly residues" evidence="10">
    <location>
        <begin position="149"/>
        <end position="200"/>
    </location>
</feature>
<evidence type="ECO:0000256" key="3">
    <source>
        <dbReference type="ARBA" id="ARBA00022552"/>
    </source>
</evidence>
<feature type="compositionally biased region" description="Gly residues" evidence="10">
    <location>
        <begin position="20"/>
        <end position="44"/>
    </location>
</feature>
<protein>
    <recommendedName>
        <fullName evidence="9">H/ACA ribonucleoprotein complex subunit</fullName>
    </recommendedName>
</protein>
<dbReference type="InterPro" id="IPR009000">
    <property type="entry name" value="Transl_B-barrel_sf"/>
</dbReference>
<proteinExistence type="evidence at transcript level"/>
<dbReference type="InterPro" id="IPR007504">
    <property type="entry name" value="H/ACA_rnp_Gar1/Naf1"/>
</dbReference>
<comment type="subunit">
    <text evidence="9">Component of the small nucleolar ribonucleoprotein particles containing H/ACA-type snoRNAs (H/ACA snoRNPs).</text>
</comment>
<dbReference type="PANTHER" id="PTHR23237:SF6">
    <property type="entry name" value="H_ACA RIBONUCLEOPROTEIN COMPLEX SUBUNIT 1"/>
    <property type="match status" value="1"/>
</dbReference>
<evidence type="ECO:0000256" key="5">
    <source>
        <dbReference type="ARBA" id="ARBA00023242"/>
    </source>
</evidence>
<keyword evidence="3 9" id="KW-0698">rRNA processing</keyword>
<dbReference type="PANTHER" id="PTHR23237">
    <property type="entry name" value="NUCLEOLAR PROTEIN FAMILY A MEMBER 1 SNORNP PROTEIN GAR1"/>
    <property type="match status" value="1"/>
</dbReference>
<keyword evidence="5 9" id="KW-0539">Nucleus</keyword>
<feature type="region of interest" description="Disordered" evidence="10">
    <location>
        <begin position="145"/>
        <end position="200"/>
    </location>
</feature>
<dbReference type="AlphaFoldDB" id="A0A0C5AWH5"/>
<name>A0A0C5AWH5_9CARY</name>